<dbReference type="GO" id="GO:0005886">
    <property type="term" value="C:plasma membrane"/>
    <property type="evidence" value="ECO:0007669"/>
    <property type="project" value="UniProtKB-SubCell"/>
</dbReference>
<accession>A0A5Q0BFU3</accession>
<keyword evidence="11" id="KW-1185">Reference proteome</keyword>
<evidence type="ECO:0000256" key="7">
    <source>
        <dbReference type="SAM" id="Phobius"/>
    </source>
</evidence>
<comment type="subcellular location">
    <subcellularLocation>
        <location evidence="1">Cell membrane</location>
        <topology evidence="1">Multi-pass membrane protein</topology>
    </subcellularLocation>
</comment>
<evidence type="ECO:0000259" key="8">
    <source>
        <dbReference type="PROSITE" id="PS50893"/>
    </source>
</evidence>
<dbReference type="RefSeq" id="WP_153248729.1">
    <property type="nucleotide sequence ID" value="NZ_CP044205.1"/>
</dbReference>
<dbReference type="InParanoid" id="A0A5Q0BFU3"/>
<dbReference type="SUPFAM" id="SSF52540">
    <property type="entry name" value="P-loop containing nucleoside triphosphate hydrolases"/>
    <property type="match status" value="1"/>
</dbReference>
<keyword evidence="2 7" id="KW-0812">Transmembrane</keyword>
<evidence type="ECO:0000256" key="4">
    <source>
        <dbReference type="ARBA" id="ARBA00022840"/>
    </source>
</evidence>
<feature type="transmembrane region" description="Helical" evidence="7">
    <location>
        <begin position="76"/>
        <end position="102"/>
    </location>
</feature>
<organism evidence="10 11">
    <name type="scientific">Candidatus Methylospira mobilis</name>
    <dbReference type="NCBI Taxonomy" id="1808979"/>
    <lineage>
        <taxon>Bacteria</taxon>
        <taxon>Pseudomonadati</taxon>
        <taxon>Pseudomonadota</taxon>
        <taxon>Gammaproteobacteria</taxon>
        <taxon>Methylococcales</taxon>
        <taxon>Methylococcaceae</taxon>
        <taxon>Candidatus Methylospira</taxon>
    </lineage>
</organism>
<sequence length="596" mass="64652">MNNIKNNTNPLLRCLGIYREMPKRFCLTVFLFTVLNLSFSGQQWLIGRAVDDVQRGVAVVKLADDNTLDFTVALHWLAILAAVALVRGIVQYAASVLALIIGQELLSTLRERILAQVQRLDLGYHWQHGMGEMVTRTTRDSDKVRDALVSFWRQVFDTALVIAASIGLLCWYDINLGLVPLALMLLGIFIFVAQTDRLVVLDRTVGDAYDRVNQNLSEGINGVRVIKAFAIEPARVEQFSEQVGIFAEQARVALAYSSSRIPFPQLVVALGHVWVLLYGAELVSMGKLSLGELVTSLLTATTLVFRVEGIGRVMQTFADARSSAARIWELLDAQPAFVTGERPLPREPLGLKLTDVSVAAPGGGGDILHGCSLTVQPGEVVAIVGVTGSGKSTLAGLFARLLDVDEGMLAVGSDKTGWRDVRRVDLGELRKRVHVAPQESFLFSDTLAANLRLAKPGAGEGELRAALRLAAAEEVLEGLPHGLDTRFGDRGVTLSGGQRQRVCLARALLGKPDILILDDATSALDAVTERFILNNIRNLKRADGNGTTLIIIASKLSTILLADRVLMLGNGRIVAEGTHDDLADTNAEYRDLLGLD</sequence>
<feature type="domain" description="ABC transmembrane type-1" evidence="9">
    <location>
        <begin position="27"/>
        <end position="319"/>
    </location>
</feature>
<dbReference type="Gene3D" id="1.20.1560.10">
    <property type="entry name" value="ABC transporter type 1, transmembrane domain"/>
    <property type="match status" value="1"/>
</dbReference>
<dbReference type="SMART" id="SM00382">
    <property type="entry name" value="AAA"/>
    <property type="match status" value="1"/>
</dbReference>
<dbReference type="Pfam" id="PF00664">
    <property type="entry name" value="ABC_membrane"/>
    <property type="match status" value="1"/>
</dbReference>
<dbReference type="InterPro" id="IPR003593">
    <property type="entry name" value="AAA+_ATPase"/>
</dbReference>
<dbReference type="GO" id="GO:0034040">
    <property type="term" value="F:ATPase-coupled lipid transmembrane transporter activity"/>
    <property type="evidence" value="ECO:0007669"/>
    <property type="project" value="TreeGrafter"/>
</dbReference>
<feature type="transmembrane region" description="Helical" evidence="7">
    <location>
        <begin position="174"/>
        <end position="193"/>
    </location>
</feature>
<dbReference type="PROSITE" id="PS00211">
    <property type="entry name" value="ABC_TRANSPORTER_1"/>
    <property type="match status" value="1"/>
</dbReference>
<keyword evidence="3" id="KW-0547">Nucleotide-binding</keyword>
<evidence type="ECO:0000256" key="6">
    <source>
        <dbReference type="ARBA" id="ARBA00023136"/>
    </source>
</evidence>
<dbReference type="InterPro" id="IPR017871">
    <property type="entry name" value="ABC_transporter-like_CS"/>
</dbReference>
<dbReference type="Pfam" id="PF00005">
    <property type="entry name" value="ABC_tran"/>
    <property type="match status" value="1"/>
</dbReference>
<dbReference type="PROSITE" id="PS50929">
    <property type="entry name" value="ABC_TM1F"/>
    <property type="match status" value="1"/>
</dbReference>
<dbReference type="GO" id="GO:0140359">
    <property type="term" value="F:ABC-type transporter activity"/>
    <property type="evidence" value="ECO:0007669"/>
    <property type="project" value="InterPro"/>
</dbReference>
<reference evidence="10 11" key="1">
    <citation type="submission" date="2019-09" db="EMBL/GenBank/DDBJ databases">
        <title>Ecophysiology of the spiral-shaped methanotroph Methylospira mobilis as revealed by the complete genome sequence.</title>
        <authorList>
            <person name="Oshkin I.Y."/>
            <person name="Dedysh S.N."/>
            <person name="Miroshnikov K."/>
            <person name="Danilova O.V."/>
            <person name="Hakobyan A."/>
            <person name="Liesack W."/>
        </authorList>
    </citation>
    <scope>NUCLEOTIDE SEQUENCE [LARGE SCALE GENOMIC DNA]</scope>
    <source>
        <strain evidence="10 11">Shm1</strain>
    </source>
</reference>
<dbReference type="PANTHER" id="PTHR24221">
    <property type="entry name" value="ATP-BINDING CASSETTE SUB-FAMILY B"/>
    <property type="match status" value="1"/>
</dbReference>
<protein>
    <submittedName>
        <fullName evidence="10">ABC transporter ATP-binding protein</fullName>
    </submittedName>
</protein>
<evidence type="ECO:0000313" key="10">
    <source>
        <dbReference type="EMBL" id="QFY42735.1"/>
    </source>
</evidence>
<dbReference type="EMBL" id="CP044205">
    <property type="protein sequence ID" value="QFY42735.1"/>
    <property type="molecule type" value="Genomic_DNA"/>
</dbReference>
<evidence type="ECO:0000256" key="3">
    <source>
        <dbReference type="ARBA" id="ARBA00022741"/>
    </source>
</evidence>
<name>A0A5Q0BFU3_9GAMM</name>
<dbReference type="InterPro" id="IPR011527">
    <property type="entry name" value="ABC1_TM_dom"/>
</dbReference>
<evidence type="ECO:0000256" key="5">
    <source>
        <dbReference type="ARBA" id="ARBA00022989"/>
    </source>
</evidence>
<keyword evidence="5 7" id="KW-1133">Transmembrane helix</keyword>
<keyword evidence="6 7" id="KW-0472">Membrane</keyword>
<evidence type="ECO:0000313" key="11">
    <source>
        <dbReference type="Proteomes" id="UP000325755"/>
    </source>
</evidence>
<dbReference type="KEGG" id="mmob:F6R98_08960"/>
<dbReference type="InterPro" id="IPR003439">
    <property type="entry name" value="ABC_transporter-like_ATP-bd"/>
</dbReference>
<dbReference type="InterPro" id="IPR027417">
    <property type="entry name" value="P-loop_NTPase"/>
</dbReference>
<keyword evidence="4 10" id="KW-0067">ATP-binding</keyword>
<gene>
    <name evidence="10" type="ORF">F6R98_08960</name>
</gene>
<dbReference type="GO" id="GO:0005524">
    <property type="term" value="F:ATP binding"/>
    <property type="evidence" value="ECO:0007669"/>
    <property type="project" value="UniProtKB-KW"/>
</dbReference>
<evidence type="ECO:0000259" key="9">
    <source>
        <dbReference type="PROSITE" id="PS50929"/>
    </source>
</evidence>
<dbReference type="CDD" id="cd07346">
    <property type="entry name" value="ABC_6TM_exporters"/>
    <property type="match status" value="1"/>
</dbReference>
<evidence type="ECO:0000256" key="2">
    <source>
        <dbReference type="ARBA" id="ARBA00022692"/>
    </source>
</evidence>
<dbReference type="Gene3D" id="3.40.50.300">
    <property type="entry name" value="P-loop containing nucleotide triphosphate hydrolases"/>
    <property type="match status" value="1"/>
</dbReference>
<evidence type="ECO:0000256" key="1">
    <source>
        <dbReference type="ARBA" id="ARBA00004651"/>
    </source>
</evidence>
<dbReference type="AlphaFoldDB" id="A0A5Q0BFU3"/>
<dbReference type="PANTHER" id="PTHR24221:SF654">
    <property type="entry name" value="ATP-BINDING CASSETTE SUB-FAMILY B MEMBER 6"/>
    <property type="match status" value="1"/>
</dbReference>
<proteinExistence type="predicted"/>
<dbReference type="Proteomes" id="UP000325755">
    <property type="component" value="Chromosome"/>
</dbReference>
<dbReference type="SUPFAM" id="SSF90123">
    <property type="entry name" value="ABC transporter transmembrane region"/>
    <property type="match status" value="1"/>
</dbReference>
<dbReference type="OrthoDB" id="9806127at2"/>
<dbReference type="PROSITE" id="PS50893">
    <property type="entry name" value="ABC_TRANSPORTER_2"/>
    <property type="match status" value="1"/>
</dbReference>
<dbReference type="InterPro" id="IPR039421">
    <property type="entry name" value="Type_1_exporter"/>
</dbReference>
<dbReference type="GO" id="GO:0016887">
    <property type="term" value="F:ATP hydrolysis activity"/>
    <property type="evidence" value="ECO:0007669"/>
    <property type="project" value="InterPro"/>
</dbReference>
<dbReference type="InterPro" id="IPR036640">
    <property type="entry name" value="ABC1_TM_sf"/>
</dbReference>
<feature type="domain" description="ABC transporter" evidence="8">
    <location>
        <begin position="351"/>
        <end position="595"/>
    </location>
</feature>